<dbReference type="EMBL" id="AWQU01000067">
    <property type="protein sequence ID" value="KFB07739.1"/>
    <property type="molecule type" value="Genomic_DNA"/>
</dbReference>
<proteinExistence type="predicted"/>
<dbReference type="RefSeq" id="WP_036451615.1">
    <property type="nucleotide sequence ID" value="NZ_AWQU01000067.1"/>
</dbReference>
<name>A0A084U453_MALIO</name>
<evidence type="ECO:0000256" key="1">
    <source>
        <dbReference type="SAM" id="MobiDB-lite"/>
    </source>
</evidence>
<sequence>MAKRKYSFTDLSDDIVVQKPIQQEEKPIKNDQNNTNSNSETKNDNISENIEKNPQNPINNEIKEEKYVSKYDIDINYDDDEPVKNNTSSNNVDTSKNNEVENKTFANDDQNKSNINIAEKNETSKPIFNERPVEERNSKTVIRTFNESLNYQTNNENKKNELSNNSKANELFSSKEKLDVKTNIYLKPKLVFKIKELVDRTGESRSSVINKLIEFALEEMEK</sequence>
<evidence type="ECO:0000313" key="3">
    <source>
        <dbReference type="Proteomes" id="UP000028523"/>
    </source>
</evidence>
<protein>
    <submittedName>
        <fullName evidence="2">Uncharacterized protein</fullName>
    </submittedName>
</protein>
<feature type="compositionally biased region" description="Polar residues" evidence="1">
    <location>
        <begin position="30"/>
        <end position="40"/>
    </location>
</feature>
<comment type="caution">
    <text evidence="2">The sequence shown here is derived from an EMBL/GenBank/DDBJ whole genome shotgun (WGS) entry which is preliminary data.</text>
</comment>
<feature type="compositionally biased region" description="Polar residues" evidence="1">
    <location>
        <begin position="84"/>
        <end position="95"/>
    </location>
</feature>
<feature type="region of interest" description="Disordered" evidence="1">
    <location>
        <begin position="1"/>
        <end position="107"/>
    </location>
</feature>
<evidence type="ECO:0000313" key="2">
    <source>
        <dbReference type="EMBL" id="KFB07739.1"/>
    </source>
</evidence>
<feature type="compositionally biased region" description="Basic and acidic residues" evidence="1">
    <location>
        <begin position="41"/>
        <end position="51"/>
    </location>
</feature>
<dbReference type="AlphaFoldDB" id="A0A084U453"/>
<accession>A0A084U453</accession>
<gene>
    <name evidence="2" type="ORF">P271_596</name>
</gene>
<organism evidence="2 3">
    <name type="scientific">Malacoplasma iowae DK-CPA</name>
    <dbReference type="NCBI Taxonomy" id="1394179"/>
    <lineage>
        <taxon>Bacteria</taxon>
        <taxon>Bacillati</taxon>
        <taxon>Mycoplasmatota</taxon>
        <taxon>Mycoplasmoidales</taxon>
        <taxon>Mycoplasmoidaceae</taxon>
        <taxon>Malacoplasma</taxon>
    </lineage>
</organism>
<reference evidence="2 3" key="1">
    <citation type="journal article" date="2014" name="PLoS ONE">
        <title>Reduction of Hydrogen Peroxide Accumulation and Toxicity by a Catalase from Mycoplasma iowae.</title>
        <authorList>
            <person name="Pritchard R.E."/>
            <person name="Prassinos A.J."/>
            <person name="Osborne J.D."/>
            <person name="Raviv Z."/>
            <person name="Balish M.F."/>
        </authorList>
    </citation>
    <scope>NUCLEOTIDE SEQUENCE [LARGE SCALE GENOMIC DNA]</scope>
    <source>
        <strain evidence="2 3">DK-CPA</strain>
    </source>
</reference>
<keyword evidence="3" id="KW-1185">Reference proteome</keyword>
<dbReference type="Proteomes" id="UP000028523">
    <property type="component" value="Unassembled WGS sequence"/>
</dbReference>
<feature type="compositionally biased region" description="Basic and acidic residues" evidence="1">
    <location>
        <begin position="61"/>
        <end position="73"/>
    </location>
</feature>